<protein>
    <submittedName>
        <fullName evidence="2">Uncharacterized protein</fullName>
    </submittedName>
</protein>
<proteinExistence type="predicted"/>
<dbReference type="EMBL" id="VSRR010003941">
    <property type="protein sequence ID" value="MPC37980.1"/>
    <property type="molecule type" value="Genomic_DNA"/>
</dbReference>
<comment type="caution">
    <text evidence="2">The sequence shown here is derived from an EMBL/GenBank/DDBJ whole genome shotgun (WGS) entry which is preliminary data.</text>
</comment>
<reference evidence="2 3" key="1">
    <citation type="submission" date="2019-05" db="EMBL/GenBank/DDBJ databases">
        <title>Another draft genome of Portunus trituberculatus and its Hox gene families provides insights of decapod evolution.</title>
        <authorList>
            <person name="Jeong J.-H."/>
            <person name="Song I."/>
            <person name="Kim S."/>
            <person name="Choi T."/>
            <person name="Kim D."/>
            <person name="Ryu S."/>
            <person name="Kim W."/>
        </authorList>
    </citation>
    <scope>NUCLEOTIDE SEQUENCE [LARGE SCALE GENOMIC DNA]</scope>
    <source>
        <tissue evidence="2">Muscle</tissue>
    </source>
</reference>
<feature type="region of interest" description="Disordered" evidence="1">
    <location>
        <begin position="124"/>
        <end position="177"/>
    </location>
</feature>
<organism evidence="2 3">
    <name type="scientific">Portunus trituberculatus</name>
    <name type="common">Swimming crab</name>
    <name type="synonym">Neptunus trituberculatus</name>
    <dbReference type="NCBI Taxonomy" id="210409"/>
    <lineage>
        <taxon>Eukaryota</taxon>
        <taxon>Metazoa</taxon>
        <taxon>Ecdysozoa</taxon>
        <taxon>Arthropoda</taxon>
        <taxon>Crustacea</taxon>
        <taxon>Multicrustacea</taxon>
        <taxon>Malacostraca</taxon>
        <taxon>Eumalacostraca</taxon>
        <taxon>Eucarida</taxon>
        <taxon>Decapoda</taxon>
        <taxon>Pleocyemata</taxon>
        <taxon>Brachyura</taxon>
        <taxon>Eubrachyura</taxon>
        <taxon>Portunoidea</taxon>
        <taxon>Portunidae</taxon>
        <taxon>Portuninae</taxon>
        <taxon>Portunus</taxon>
    </lineage>
</organism>
<gene>
    <name evidence="2" type="ORF">E2C01_031476</name>
</gene>
<name>A0A5B7ESW4_PORTR</name>
<evidence type="ECO:0000313" key="3">
    <source>
        <dbReference type="Proteomes" id="UP000324222"/>
    </source>
</evidence>
<keyword evidence="3" id="KW-1185">Reference proteome</keyword>
<sequence>MACKNLIEVKAWGKGKRVQVDWVASVAVLQGGFQRCIGPPLPVTGREETIPAVHLATKLPQRTIRTHVWSRMKRSRLNAREASLPTRAAPFDFPASHPRNPGRDAAYGAPLRLDAAVTRHHELARRRGDTSMTGSACGRRWRNRRGRRSRAPRHPPGRQLTTITEGTHRATSHPAGQEEGKYVRNVFLIYDMRLGFSFDHARILKRPDIF</sequence>
<evidence type="ECO:0000256" key="1">
    <source>
        <dbReference type="SAM" id="MobiDB-lite"/>
    </source>
</evidence>
<accession>A0A5B7ESW4</accession>
<dbReference type="AlphaFoldDB" id="A0A5B7ESW4"/>
<feature type="compositionally biased region" description="Basic residues" evidence="1">
    <location>
        <begin position="139"/>
        <end position="156"/>
    </location>
</feature>
<dbReference type="Proteomes" id="UP000324222">
    <property type="component" value="Unassembled WGS sequence"/>
</dbReference>
<evidence type="ECO:0000313" key="2">
    <source>
        <dbReference type="EMBL" id="MPC37980.1"/>
    </source>
</evidence>